<organism evidence="12 13">
    <name type="scientific">Buchnera aphidicola</name>
    <name type="common">Macrosiphoniella sanborni</name>
    <dbReference type="NCBI Taxonomy" id="1241865"/>
    <lineage>
        <taxon>Bacteria</taxon>
        <taxon>Pseudomonadati</taxon>
        <taxon>Pseudomonadota</taxon>
        <taxon>Gammaproteobacteria</taxon>
        <taxon>Enterobacterales</taxon>
        <taxon>Erwiniaceae</taxon>
        <taxon>Buchnera</taxon>
    </lineage>
</organism>
<evidence type="ECO:0000256" key="2">
    <source>
        <dbReference type="ARBA" id="ARBA00022490"/>
    </source>
</evidence>
<dbReference type="PANTHER" id="PTHR10993">
    <property type="entry name" value="OCTANOYLTRANSFERASE"/>
    <property type="match status" value="1"/>
</dbReference>
<feature type="active site" description="Acyl-thioester intermediate" evidence="6 8">
    <location>
        <position position="169"/>
    </location>
</feature>
<comment type="subcellular location">
    <subcellularLocation>
        <location evidence="6">Cytoplasm</location>
    </subcellularLocation>
</comment>
<evidence type="ECO:0000256" key="5">
    <source>
        <dbReference type="ARBA" id="ARBA00024732"/>
    </source>
</evidence>
<dbReference type="OrthoDB" id="9787061at2"/>
<evidence type="ECO:0000256" key="8">
    <source>
        <dbReference type="PIRSR" id="PIRSR016262-1"/>
    </source>
</evidence>
<dbReference type="GO" id="GO:0009249">
    <property type="term" value="P:protein lipoylation"/>
    <property type="evidence" value="ECO:0007669"/>
    <property type="project" value="InterPro"/>
</dbReference>
<dbReference type="Proteomes" id="UP000298745">
    <property type="component" value="Chromosome"/>
</dbReference>
<dbReference type="FunFam" id="3.30.930.10:FF:000020">
    <property type="entry name" value="Octanoyltransferase"/>
    <property type="match status" value="1"/>
</dbReference>
<evidence type="ECO:0000256" key="9">
    <source>
        <dbReference type="PIRSR" id="PIRSR016262-2"/>
    </source>
</evidence>
<feature type="binding site" evidence="6 9">
    <location>
        <begin position="71"/>
        <end position="78"/>
    </location>
    <ligand>
        <name>substrate</name>
    </ligand>
</feature>
<reference evidence="12 13" key="2">
    <citation type="submission" date="2019-05" db="EMBL/GenBank/DDBJ databases">
        <title>Genome evolution of the obligate endosymbiont Buchnera aphidicola.</title>
        <authorList>
            <person name="Moran N.A."/>
        </authorList>
    </citation>
    <scope>NUCLEOTIDE SEQUENCE [LARGE SCALE GENOMIC DNA]</scope>
    <source>
        <strain evidence="12 13">Msa</strain>
    </source>
</reference>
<dbReference type="InterPro" id="IPR045864">
    <property type="entry name" value="aa-tRNA-synth_II/BPL/LPL"/>
</dbReference>
<evidence type="ECO:0000313" key="12">
    <source>
        <dbReference type="EMBL" id="QCI23808.1"/>
    </source>
</evidence>
<dbReference type="PIRSF" id="PIRSF016262">
    <property type="entry name" value="LPLase"/>
    <property type="match status" value="1"/>
</dbReference>
<dbReference type="AlphaFoldDB" id="A0A4D6YCS1"/>
<evidence type="ECO:0000256" key="4">
    <source>
        <dbReference type="ARBA" id="ARBA00023315"/>
    </source>
</evidence>
<comment type="pathway">
    <text evidence="1 6 7">Protein modification; protein lipoylation via endogenous pathway; protein N(6)-(lipoyl)lysine from octanoyl-[acyl-carrier-protein]: step 1/2.</text>
</comment>
<dbReference type="HAMAP" id="MF_00013">
    <property type="entry name" value="LipB"/>
    <property type="match status" value="1"/>
</dbReference>
<keyword evidence="4 6" id="KW-0012">Acyltransferase</keyword>
<dbReference type="CDD" id="cd16444">
    <property type="entry name" value="LipB"/>
    <property type="match status" value="1"/>
</dbReference>
<comment type="miscellaneous">
    <text evidence="6">In the reaction, the free carboxyl group of octanoic acid is attached via an amide linkage to the epsilon-amino group of a specific lysine residue of lipoyl domains of lipoate-dependent enzymes.</text>
</comment>
<dbReference type="UniPathway" id="UPA00538">
    <property type="reaction ID" value="UER00592"/>
</dbReference>
<comment type="catalytic activity">
    <reaction evidence="6 7">
        <text>octanoyl-[ACP] + L-lysyl-[protein] = N(6)-octanoyl-L-lysyl-[protein] + holo-[ACP] + H(+)</text>
        <dbReference type="Rhea" id="RHEA:17665"/>
        <dbReference type="Rhea" id="RHEA-COMP:9636"/>
        <dbReference type="Rhea" id="RHEA-COMP:9685"/>
        <dbReference type="Rhea" id="RHEA-COMP:9752"/>
        <dbReference type="Rhea" id="RHEA-COMP:9928"/>
        <dbReference type="ChEBI" id="CHEBI:15378"/>
        <dbReference type="ChEBI" id="CHEBI:29969"/>
        <dbReference type="ChEBI" id="CHEBI:64479"/>
        <dbReference type="ChEBI" id="CHEBI:78463"/>
        <dbReference type="ChEBI" id="CHEBI:78809"/>
        <dbReference type="EC" id="2.3.1.181"/>
    </reaction>
</comment>
<comment type="function">
    <text evidence="5 6 7">Catalyzes the transfer of endogenously produced octanoic acid from octanoyl-acyl-carrier-protein onto the lipoyl domains of lipoate-dependent enzymes. Lipoyl-ACP can also act as a substrate although octanoyl-ACP is likely to be the physiological substrate.</text>
</comment>
<keyword evidence="3 6" id="KW-0808">Transferase</keyword>
<dbReference type="Pfam" id="PF21948">
    <property type="entry name" value="LplA-B_cat"/>
    <property type="match status" value="1"/>
</dbReference>
<comment type="similarity">
    <text evidence="6 7">Belongs to the LipB family.</text>
</comment>
<gene>
    <name evidence="6 12" type="primary">lipB</name>
    <name evidence="12" type="ORF">D9V74_01255</name>
</gene>
<dbReference type="EMBL" id="CP034864">
    <property type="protein sequence ID" value="QCI23808.1"/>
    <property type="molecule type" value="Genomic_DNA"/>
</dbReference>
<feature type="binding site" evidence="6 9">
    <location>
        <begin position="138"/>
        <end position="140"/>
    </location>
    <ligand>
        <name>substrate</name>
    </ligand>
</feature>
<dbReference type="NCBIfam" id="NF010922">
    <property type="entry name" value="PRK14342.1"/>
    <property type="match status" value="1"/>
</dbReference>
<evidence type="ECO:0000313" key="13">
    <source>
        <dbReference type="Proteomes" id="UP000298745"/>
    </source>
</evidence>
<evidence type="ECO:0000259" key="11">
    <source>
        <dbReference type="PROSITE" id="PS51733"/>
    </source>
</evidence>
<dbReference type="EC" id="2.3.1.181" evidence="6 7"/>
<evidence type="ECO:0000256" key="6">
    <source>
        <dbReference type="HAMAP-Rule" id="MF_00013"/>
    </source>
</evidence>
<feature type="domain" description="BPL/LPL catalytic" evidence="11">
    <location>
        <begin position="32"/>
        <end position="207"/>
    </location>
</feature>
<reference evidence="12 13" key="1">
    <citation type="submission" date="2018-12" db="EMBL/GenBank/DDBJ databases">
        <authorList>
            <person name="Chong R.A."/>
        </authorList>
    </citation>
    <scope>NUCLEOTIDE SEQUENCE [LARGE SCALE GENOMIC DNA]</scope>
    <source>
        <strain evidence="12 13">Msa</strain>
    </source>
</reference>
<evidence type="ECO:0000256" key="3">
    <source>
        <dbReference type="ARBA" id="ARBA00022679"/>
    </source>
</evidence>
<dbReference type="PROSITE" id="PS51733">
    <property type="entry name" value="BPL_LPL_CATALYTIC"/>
    <property type="match status" value="1"/>
</dbReference>
<sequence>MQQKIIFFQNLGIQNYLDILKRMNNFTISRNLYTFDEIWFVEHYPIFTQGLSNKKDNILFFSKIPIVNSDRGGKITYHGPGQQILYVLIDLRRRKISVRELIDMLQKIVIETLNYFSISACTNKKMPGVYVNEKKICSLGLRIKKGSTLHGLALNVNMNLTPFNYINPCGEPEMKMTQVQEFNKEVKMIDIRNILIKKLTEYLQVVILKKKYETKIIHYFTK</sequence>
<dbReference type="InterPro" id="IPR004143">
    <property type="entry name" value="BPL_LPL_catalytic"/>
</dbReference>
<evidence type="ECO:0000256" key="10">
    <source>
        <dbReference type="PIRSR" id="PIRSR016262-3"/>
    </source>
</evidence>
<dbReference type="GO" id="GO:0033819">
    <property type="term" value="F:lipoyl(octanoyl) transferase activity"/>
    <property type="evidence" value="ECO:0007669"/>
    <property type="project" value="UniProtKB-EC"/>
</dbReference>
<dbReference type="InterPro" id="IPR020605">
    <property type="entry name" value="Octanoyltransferase_CS"/>
</dbReference>
<accession>A0A4D6YCS1</accession>
<dbReference type="PANTHER" id="PTHR10993:SF7">
    <property type="entry name" value="LIPOYLTRANSFERASE 2, MITOCHONDRIAL-RELATED"/>
    <property type="match status" value="1"/>
</dbReference>
<feature type="binding site" evidence="6 9">
    <location>
        <begin position="151"/>
        <end position="153"/>
    </location>
    <ligand>
        <name>substrate</name>
    </ligand>
</feature>
<dbReference type="SUPFAM" id="SSF55681">
    <property type="entry name" value="Class II aaRS and biotin synthetases"/>
    <property type="match status" value="1"/>
</dbReference>
<dbReference type="PROSITE" id="PS01313">
    <property type="entry name" value="LIPB"/>
    <property type="match status" value="1"/>
</dbReference>
<dbReference type="RefSeq" id="WP_158362549.1">
    <property type="nucleotide sequence ID" value="NZ_CP034864.1"/>
</dbReference>
<dbReference type="GO" id="GO:0005737">
    <property type="term" value="C:cytoplasm"/>
    <property type="evidence" value="ECO:0007669"/>
    <property type="project" value="UniProtKB-SubCell"/>
</dbReference>
<proteinExistence type="inferred from homology"/>
<protein>
    <recommendedName>
        <fullName evidence="6 7">Octanoyltransferase</fullName>
        <ecNumber evidence="6 7">2.3.1.181</ecNumber>
    </recommendedName>
    <alternativeName>
        <fullName evidence="6">Lipoate-protein ligase B</fullName>
    </alternativeName>
    <alternativeName>
        <fullName evidence="6">Lipoyl/octanoyl transferase</fullName>
    </alternativeName>
    <alternativeName>
        <fullName evidence="6">Octanoyl-[acyl-carrier-protein]-protein N-octanoyltransferase</fullName>
    </alternativeName>
</protein>
<feature type="site" description="Lowers pKa of active site Cys" evidence="6 10">
    <location>
        <position position="135"/>
    </location>
</feature>
<dbReference type="NCBIfam" id="TIGR00214">
    <property type="entry name" value="lipB"/>
    <property type="match status" value="1"/>
</dbReference>
<dbReference type="Gene3D" id="3.30.930.10">
    <property type="entry name" value="Bira Bifunctional Protein, Domain 2"/>
    <property type="match status" value="1"/>
</dbReference>
<name>A0A4D6YCS1_9GAMM</name>
<dbReference type="InterPro" id="IPR000544">
    <property type="entry name" value="Octanoyltransferase"/>
</dbReference>
<evidence type="ECO:0000256" key="7">
    <source>
        <dbReference type="PIRNR" id="PIRNR016262"/>
    </source>
</evidence>
<keyword evidence="2 6" id="KW-0963">Cytoplasm</keyword>
<evidence type="ECO:0000256" key="1">
    <source>
        <dbReference type="ARBA" id="ARBA00004821"/>
    </source>
</evidence>